<sequence length="312" mass="34745">MDIDYLLFLQHFRESINDALTPFMEFVSLFAISFLITIPAFIYWCKDKRIGLYALSAYALSSAITVIVKLTACVYRPWIRDSRIIPAGDSVRSATGYSFPSGHTSNAASIYGGLALKSPKKRRWIKVICVLMILLTAFSRNYLGVHTPQDVLTAILLGTIAVLFMSKLSSYLSKHTEKENIVLAAGIVFCIASLIYISAKPYPRDIVNGKLLVDPKAMMKDGFGCIGRLTALCAARYAEKKWVRYSPSLSPKTVVLGIAGSFITVLIITFGIFPLKALFGLHWGAFAKNFIMMTFIILIWPAVMKQRTKDKI</sequence>
<feature type="transmembrane region" description="Helical" evidence="1">
    <location>
        <begin position="50"/>
        <end position="75"/>
    </location>
</feature>
<keyword evidence="1" id="KW-0812">Transmembrane</keyword>
<reference evidence="3 4" key="1">
    <citation type="submission" date="2016-10" db="EMBL/GenBank/DDBJ databases">
        <authorList>
            <person name="de Groot N.N."/>
        </authorList>
    </citation>
    <scope>NUCLEOTIDE SEQUENCE [LARGE SCALE GENOMIC DNA]</scope>
    <source>
        <strain evidence="3 4">YAD2003</strain>
    </source>
</reference>
<feature type="domain" description="Phosphatidic acid phosphatase type 2/haloperoxidase" evidence="2">
    <location>
        <begin position="50"/>
        <end position="166"/>
    </location>
</feature>
<dbReference type="Pfam" id="PF01569">
    <property type="entry name" value="PAP2"/>
    <property type="match status" value="1"/>
</dbReference>
<dbReference type="SUPFAM" id="SSF48317">
    <property type="entry name" value="Acid phosphatase/Vanadium-dependent haloperoxidase"/>
    <property type="match status" value="1"/>
</dbReference>
<gene>
    <name evidence="3" type="ORF">SAMN02910265_01264</name>
</gene>
<feature type="transmembrane region" description="Helical" evidence="1">
    <location>
        <begin position="254"/>
        <end position="275"/>
    </location>
</feature>
<dbReference type="Proteomes" id="UP000183190">
    <property type="component" value="Unassembled WGS sequence"/>
</dbReference>
<evidence type="ECO:0000313" key="4">
    <source>
        <dbReference type="Proteomes" id="UP000183190"/>
    </source>
</evidence>
<dbReference type="InterPro" id="IPR000326">
    <property type="entry name" value="PAP2/HPO"/>
</dbReference>
<name>A0A1H6J1F0_RUMFL</name>
<feature type="transmembrane region" description="Helical" evidence="1">
    <location>
        <begin position="23"/>
        <end position="44"/>
    </location>
</feature>
<feature type="transmembrane region" description="Helical" evidence="1">
    <location>
        <begin position="181"/>
        <end position="199"/>
    </location>
</feature>
<protein>
    <submittedName>
        <fullName evidence="3">PAP2 superfamily protein</fullName>
    </submittedName>
</protein>
<dbReference type="EMBL" id="FNWV01000003">
    <property type="protein sequence ID" value="SEH52675.1"/>
    <property type="molecule type" value="Genomic_DNA"/>
</dbReference>
<accession>A0A1H6J1F0</accession>
<dbReference type="RefSeq" id="WP_074715500.1">
    <property type="nucleotide sequence ID" value="NZ_FNWV01000003.1"/>
</dbReference>
<keyword evidence="1" id="KW-1133">Transmembrane helix</keyword>
<evidence type="ECO:0000313" key="3">
    <source>
        <dbReference type="EMBL" id="SEH52675.1"/>
    </source>
</evidence>
<dbReference type="CDD" id="cd03392">
    <property type="entry name" value="PAP2_like_2"/>
    <property type="match status" value="1"/>
</dbReference>
<dbReference type="PANTHER" id="PTHR14969:SF13">
    <property type="entry name" value="AT30094P"/>
    <property type="match status" value="1"/>
</dbReference>
<evidence type="ECO:0000259" key="2">
    <source>
        <dbReference type="SMART" id="SM00014"/>
    </source>
</evidence>
<proteinExistence type="predicted"/>
<dbReference type="AlphaFoldDB" id="A0A1H6J1F0"/>
<dbReference type="Gene3D" id="1.20.144.10">
    <property type="entry name" value="Phosphatidic acid phosphatase type 2/haloperoxidase"/>
    <property type="match status" value="1"/>
</dbReference>
<feature type="transmembrane region" description="Helical" evidence="1">
    <location>
        <begin position="281"/>
        <end position="303"/>
    </location>
</feature>
<feature type="transmembrane region" description="Helical" evidence="1">
    <location>
        <begin position="124"/>
        <end position="145"/>
    </location>
</feature>
<dbReference type="PANTHER" id="PTHR14969">
    <property type="entry name" value="SPHINGOSINE-1-PHOSPHATE PHOSPHOHYDROLASE"/>
    <property type="match status" value="1"/>
</dbReference>
<evidence type="ECO:0000256" key="1">
    <source>
        <dbReference type="SAM" id="Phobius"/>
    </source>
</evidence>
<dbReference type="SMART" id="SM00014">
    <property type="entry name" value="acidPPc"/>
    <property type="match status" value="1"/>
</dbReference>
<keyword evidence="1" id="KW-0472">Membrane</keyword>
<feature type="transmembrane region" description="Helical" evidence="1">
    <location>
        <begin position="151"/>
        <end position="169"/>
    </location>
</feature>
<organism evidence="3 4">
    <name type="scientific">Ruminococcus flavefaciens</name>
    <dbReference type="NCBI Taxonomy" id="1265"/>
    <lineage>
        <taxon>Bacteria</taxon>
        <taxon>Bacillati</taxon>
        <taxon>Bacillota</taxon>
        <taxon>Clostridia</taxon>
        <taxon>Eubacteriales</taxon>
        <taxon>Oscillospiraceae</taxon>
        <taxon>Ruminococcus</taxon>
    </lineage>
</organism>
<dbReference type="InterPro" id="IPR036938">
    <property type="entry name" value="PAP2/HPO_sf"/>
</dbReference>